<evidence type="ECO:0000313" key="1">
    <source>
        <dbReference type="EMBL" id="RZC61206.1"/>
    </source>
</evidence>
<reference evidence="1 2" key="1">
    <citation type="journal article" date="2018" name="Science">
        <title>The opium poppy genome and morphinan production.</title>
        <authorList>
            <person name="Guo L."/>
            <person name="Winzer T."/>
            <person name="Yang X."/>
            <person name="Li Y."/>
            <person name="Ning Z."/>
            <person name="He Z."/>
            <person name="Teodor R."/>
            <person name="Lu Y."/>
            <person name="Bowser T.A."/>
            <person name="Graham I.A."/>
            <person name="Ye K."/>
        </authorList>
    </citation>
    <scope>NUCLEOTIDE SEQUENCE [LARGE SCALE GENOMIC DNA]</scope>
    <source>
        <strain evidence="2">cv. HN1</strain>
        <tissue evidence="1">Leaves</tissue>
    </source>
</reference>
<protein>
    <submittedName>
        <fullName evidence="1">Uncharacterized protein</fullName>
    </submittedName>
</protein>
<dbReference type="EMBL" id="CM010719">
    <property type="protein sequence ID" value="RZC61206.1"/>
    <property type="molecule type" value="Genomic_DNA"/>
</dbReference>
<proteinExistence type="predicted"/>
<feature type="non-terminal residue" evidence="1">
    <location>
        <position position="1"/>
    </location>
</feature>
<keyword evidence="2" id="KW-1185">Reference proteome</keyword>
<dbReference type="Gramene" id="RZC61206">
    <property type="protein sequence ID" value="RZC61206"/>
    <property type="gene ID" value="C5167_022970"/>
</dbReference>
<sequence>FLFCALEADQKDDDEDELKKNKIENVDGGEKLSIVRLDDLVGMIIKTTIKEHYVIIEPALPAINGGRFCNCYERKEISLLGEALHDYRTSVTRRILQWFSNFAGTGESEHRKCARTISQISHIY</sequence>
<accession>A0A4Y7JKW3</accession>
<name>A0A4Y7JKW3_PAPSO</name>
<evidence type="ECO:0000313" key="2">
    <source>
        <dbReference type="Proteomes" id="UP000316621"/>
    </source>
</evidence>
<dbReference type="Proteomes" id="UP000316621">
    <property type="component" value="Chromosome 5"/>
</dbReference>
<dbReference type="AlphaFoldDB" id="A0A4Y7JKW3"/>
<gene>
    <name evidence="1" type="ORF">C5167_022970</name>
</gene>
<organism evidence="1 2">
    <name type="scientific">Papaver somniferum</name>
    <name type="common">Opium poppy</name>
    <dbReference type="NCBI Taxonomy" id="3469"/>
    <lineage>
        <taxon>Eukaryota</taxon>
        <taxon>Viridiplantae</taxon>
        <taxon>Streptophyta</taxon>
        <taxon>Embryophyta</taxon>
        <taxon>Tracheophyta</taxon>
        <taxon>Spermatophyta</taxon>
        <taxon>Magnoliopsida</taxon>
        <taxon>Ranunculales</taxon>
        <taxon>Papaveraceae</taxon>
        <taxon>Papaveroideae</taxon>
        <taxon>Papaver</taxon>
    </lineage>
</organism>